<accession>A0ACB9RTZ7</accession>
<evidence type="ECO:0000313" key="2">
    <source>
        <dbReference type="Proteomes" id="UP001057402"/>
    </source>
</evidence>
<protein>
    <submittedName>
        <fullName evidence="1">Uncharacterized protein</fullName>
    </submittedName>
</protein>
<dbReference type="Proteomes" id="UP001057402">
    <property type="component" value="Chromosome 3"/>
</dbReference>
<comment type="caution">
    <text evidence="1">The sequence shown here is derived from an EMBL/GenBank/DDBJ whole genome shotgun (WGS) entry which is preliminary data.</text>
</comment>
<keyword evidence="2" id="KW-1185">Reference proteome</keyword>
<proteinExistence type="predicted"/>
<dbReference type="EMBL" id="CM042882">
    <property type="protein sequence ID" value="KAI4382666.1"/>
    <property type="molecule type" value="Genomic_DNA"/>
</dbReference>
<name>A0ACB9RTZ7_9MYRT</name>
<gene>
    <name evidence="1" type="ORF">MLD38_008602</name>
</gene>
<reference evidence="2" key="1">
    <citation type="journal article" date="2023" name="Front. Plant Sci.">
        <title>Chromosomal-level genome assembly of Melastoma candidum provides insights into trichome evolution.</title>
        <authorList>
            <person name="Zhong Y."/>
            <person name="Wu W."/>
            <person name="Sun C."/>
            <person name="Zou P."/>
            <person name="Liu Y."/>
            <person name="Dai S."/>
            <person name="Zhou R."/>
        </authorList>
    </citation>
    <scope>NUCLEOTIDE SEQUENCE [LARGE SCALE GENOMIC DNA]</scope>
</reference>
<evidence type="ECO:0000313" key="1">
    <source>
        <dbReference type="EMBL" id="KAI4382666.1"/>
    </source>
</evidence>
<organism evidence="1 2">
    <name type="scientific">Melastoma candidum</name>
    <dbReference type="NCBI Taxonomy" id="119954"/>
    <lineage>
        <taxon>Eukaryota</taxon>
        <taxon>Viridiplantae</taxon>
        <taxon>Streptophyta</taxon>
        <taxon>Embryophyta</taxon>
        <taxon>Tracheophyta</taxon>
        <taxon>Spermatophyta</taxon>
        <taxon>Magnoliopsida</taxon>
        <taxon>eudicotyledons</taxon>
        <taxon>Gunneridae</taxon>
        <taxon>Pentapetalae</taxon>
        <taxon>rosids</taxon>
        <taxon>malvids</taxon>
        <taxon>Myrtales</taxon>
        <taxon>Melastomataceae</taxon>
        <taxon>Melastomatoideae</taxon>
        <taxon>Melastomateae</taxon>
        <taxon>Melastoma</taxon>
    </lineage>
</organism>
<sequence length="481" mass="53171">MGSAEEAWGGQRSGRNSSALWMTVSMSLMFIRRLRSRQKAEMLSGVKFIPRDQIDREGGQKTDASAQERTERGGNGKEKLRRKKTSYYDSSDEDSSVHSTDDGYEDPIANDWIVNSVERKGTGEGIGRNTRPRMVLPPPLGLKTQLAMTLLATKIGVERAAGRAPREEIGKGCGVNEAPTEETVKINPRELNPYLKDGGSGYPEEEDEAKASGGNHQSSSVVGDGGASWRLKALKRAQEQAAREGRKLNEVVAEQWGSLGELAVSVSAGGVAPSRAHLRAINERRRGQTQDRETPRIEETDRDTRKNNRDYLKDVSLRHPEMRVPNVRDSLSWGKRRTQNMPSKDAAVISAAVSSLNKFSNDGSFMQEALRQSRENAGVSSSCEPATNEKPNLNESNKLSEVIPELPEGLTANQMTAKAMQLRMKGKHEEAEKLLQEVRSLRTGSLMTIFQTMCEMQDLQPGMIQKIGLPSGRRMMMLTCI</sequence>